<name>A0A645F896_9ZZZZ</name>
<reference evidence="1" key="1">
    <citation type="submission" date="2019-08" db="EMBL/GenBank/DDBJ databases">
        <authorList>
            <person name="Kucharzyk K."/>
            <person name="Murdoch R.W."/>
            <person name="Higgins S."/>
            <person name="Loffler F."/>
        </authorList>
    </citation>
    <scope>NUCLEOTIDE SEQUENCE</scope>
</reference>
<comment type="caution">
    <text evidence="1">The sequence shown here is derived from an EMBL/GenBank/DDBJ whole genome shotgun (WGS) entry which is preliminary data.</text>
</comment>
<organism evidence="1">
    <name type="scientific">bioreactor metagenome</name>
    <dbReference type="NCBI Taxonomy" id="1076179"/>
    <lineage>
        <taxon>unclassified sequences</taxon>
        <taxon>metagenomes</taxon>
        <taxon>ecological metagenomes</taxon>
    </lineage>
</organism>
<proteinExistence type="predicted"/>
<protein>
    <submittedName>
        <fullName evidence="1">Uncharacterized protein</fullName>
    </submittedName>
</protein>
<dbReference type="EMBL" id="VSSQ01055886">
    <property type="protein sequence ID" value="MPN09762.1"/>
    <property type="molecule type" value="Genomic_DNA"/>
</dbReference>
<accession>A0A645F896</accession>
<evidence type="ECO:0000313" key="1">
    <source>
        <dbReference type="EMBL" id="MPN09762.1"/>
    </source>
</evidence>
<sequence length="57" mass="6350">MAVDIFQRHSIKLLKSIFSDILNRFIGNLVGAQAHEILENNGNADINPENDHIAHNA</sequence>
<gene>
    <name evidence="1" type="ORF">SDC9_157054</name>
</gene>
<dbReference type="AlphaFoldDB" id="A0A645F896"/>